<gene>
    <name evidence="2" type="ORF">AVDCRST_MAG76-1575</name>
</gene>
<dbReference type="SUPFAM" id="SSF46785">
    <property type="entry name" value="Winged helix' DNA-binding domain"/>
    <property type="match status" value="2"/>
</dbReference>
<dbReference type="EMBL" id="CADCSZ010000096">
    <property type="protein sequence ID" value="CAA9237149.1"/>
    <property type="molecule type" value="Genomic_DNA"/>
</dbReference>
<dbReference type="PANTHER" id="PTHR38768:SF1">
    <property type="entry name" value="UPF0502 PROTEIN YCEH"/>
    <property type="match status" value="1"/>
</dbReference>
<dbReference type="Pfam" id="PF04337">
    <property type="entry name" value="DUF480"/>
    <property type="match status" value="1"/>
</dbReference>
<dbReference type="Gene3D" id="1.10.10.10">
    <property type="entry name" value="Winged helix-like DNA-binding domain superfamily/Winged helix DNA-binding domain"/>
    <property type="match status" value="2"/>
</dbReference>
<sequence>MDLTPVEVRVVSSLMEKEVTTPDTYPLTLNALVAACNQSTGRAPLLQLEHGEVQAALRSLKDRGLVRFVHPSHGGRSEKYRHVVADALELGAPERAVLCLLGLRGPQTPGELKGRCERLHGFAHLDEVQRALEALAGRPEPLAARLPRRLGQKELRWAHLLCGEPRDVEEADRPVAPPPRADRLAELEDRVASLEAAIAQIRAELGLP</sequence>
<accession>A0A6J4I0S7</accession>
<dbReference type="HAMAP" id="MF_01584">
    <property type="entry name" value="UPF0502"/>
    <property type="match status" value="1"/>
</dbReference>
<dbReference type="AlphaFoldDB" id="A0A6J4I0S7"/>
<dbReference type="InterPro" id="IPR036388">
    <property type="entry name" value="WH-like_DNA-bd_sf"/>
</dbReference>
<dbReference type="InterPro" id="IPR036390">
    <property type="entry name" value="WH_DNA-bd_sf"/>
</dbReference>
<name>A0A6J4I0S7_9ACTN</name>
<organism evidence="2">
    <name type="scientific">uncultured Acidimicrobiales bacterium</name>
    <dbReference type="NCBI Taxonomy" id="310071"/>
    <lineage>
        <taxon>Bacteria</taxon>
        <taxon>Bacillati</taxon>
        <taxon>Actinomycetota</taxon>
        <taxon>Acidimicrobiia</taxon>
        <taxon>Acidimicrobiales</taxon>
        <taxon>environmental samples</taxon>
    </lineage>
</organism>
<reference evidence="2" key="1">
    <citation type="submission" date="2020-02" db="EMBL/GenBank/DDBJ databases">
        <authorList>
            <person name="Meier V. D."/>
        </authorList>
    </citation>
    <scope>NUCLEOTIDE SEQUENCE</scope>
    <source>
        <strain evidence="2">AVDCRST_MAG76</strain>
    </source>
</reference>
<proteinExistence type="inferred from homology"/>
<dbReference type="InterPro" id="IPR007432">
    <property type="entry name" value="DUF480"/>
</dbReference>
<comment type="similarity">
    <text evidence="1">Belongs to the UPF0502 family.</text>
</comment>
<dbReference type="PANTHER" id="PTHR38768">
    <property type="entry name" value="UPF0502 PROTEIN YCEH"/>
    <property type="match status" value="1"/>
</dbReference>
<evidence type="ECO:0000313" key="2">
    <source>
        <dbReference type="EMBL" id="CAA9237149.1"/>
    </source>
</evidence>
<protein>
    <submittedName>
        <fullName evidence="2">Uncharacterized protein</fullName>
    </submittedName>
</protein>
<evidence type="ECO:0000256" key="1">
    <source>
        <dbReference type="HAMAP-Rule" id="MF_01584"/>
    </source>
</evidence>